<protein>
    <submittedName>
        <fullName evidence="3">ACT domain-containing protein</fullName>
    </submittedName>
</protein>
<dbReference type="Pfam" id="PF13840">
    <property type="entry name" value="ACT_7"/>
    <property type="match status" value="1"/>
</dbReference>
<dbReference type="SUPFAM" id="SSF55021">
    <property type="entry name" value="ACT-like"/>
    <property type="match status" value="2"/>
</dbReference>
<organism evidence="3 4">
    <name type="scientific">Actomonas aquatica</name>
    <dbReference type="NCBI Taxonomy" id="2866162"/>
    <lineage>
        <taxon>Bacteria</taxon>
        <taxon>Pseudomonadati</taxon>
        <taxon>Verrucomicrobiota</taxon>
        <taxon>Opitutia</taxon>
        <taxon>Opitutales</taxon>
        <taxon>Opitutaceae</taxon>
        <taxon>Actomonas</taxon>
    </lineage>
</organism>
<accession>A0ABZ1CBC1</accession>
<dbReference type="Proteomes" id="UP000738431">
    <property type="component" value="Chromosome"/>
</dbReference>
<evidence type="ECO:0000259" key="2">
    <source>
        <dbReference type="Pfam" id="PF21631"/>
    </source>
</evidence>
<dbReference type="InterPro" id="IPR045865">
    <property type="entry name" value="ACT-like_dom_sf"/>
</dbReference>
<dbReference type="Gene3D" id="3.30.2130.10">
    <property type="entry name" value="VC0802-like"/>
    <property type="match status" value="1"/>
</dbReference>
<feature type="domain" description="A9CJY8-like N-terminal" evidence="2">
    <location>
        <begin position="13"/>
        <end position="56"/>
    </location>
</feature>
<gene>
    <name evidence="3" type="ORF">K1X11_005970</name>
</gene>
<dbReference type="RefSeq" id="WP_221030824.1">
    <property type="nucleotide sequence ID" value="NZ_CP139781.1"/>
</dbReference>
<dbReference type="InterPro" id="IPR049447">
    <property type="entry name" value="A9CJY8-like_N"/>
</dbReference>
<feature type="domain" description="CASTOR ACT" evidence="1">
    <location>
        <begin position="61"/>
        <end position="120"/>
    </location>
</feature>
<reference evidence="3 4" key="1">
    <citation type="submission" date="2023-12" db="EMBL/GenBank/DDBJ databases">
        <title>Description of an unclassified Opitutus bacterium of Verrucomicrobiota.</title>
        <authorList>
            <person name="Zhang D.-F."/>
        </authorList>
    </citation>
    <scope>NUCLEOTIDE SEQUENCE [LARGE SCALE GENOMIC DNA]</scope>
    <source>
        <strain evidence="3 4">WL0086</strain>
    </source>
</reference>
<dbReference type="PANTHER" id="PTHR31131:SF6">
    <property type="entry name" value="CASTOR ACT DOMAIN-CONTAINING PROTEIN"/>
    <property type="match status" value="1"/>
</dbReference>
<keyword evidence="4" id="KW-1185">Reference proteome</keyword>
<sequence length="136" mass="14829">MPTDSLRYRVLPGDFAVCRLDPSEPEPDWARAPGYSNITRTQDELSIVCAAENVPAGIRMERGWRVLKVVGPFAFDAVGILVRFVSPLAKAGIPILSMATFDTDYVLVRQDALAKAEQALALAGHQRVTVDDETDG</sequence>
<dbReference type="PANTHER" id="PTHR31131">
    <property type="entry name" value="CHROMOSOME 1, WHOLE GENOME SHOTGUN SEQUENCE"/>
    <property type="match status" value="1"/>
</dbReference>
<dbReference type="Pfam" id="PF21631">
    <property type="entry name" value="A9CJY8-like_N"/>
    <property type="match status" value="1"/>
</dbReference>
<dbReference type="PIRSF" id="PIRSF008459">
    <property type="entry name" value="UCP008459"/>
    <property type="match status" value="1"/>
</dbReference>
<evidence type="ECO:0000313" key="4">
    <source>
        <dbReference type="Proteomes" id="UP000738431"/>
    </source>
</evidence>
<name>A0ABZ1CBC1_9BACT</name>
<dbReference type="EMBL" id="CP139781">
    <property type="protein sequence ID" value="WRQ88945.1"/>
    <property type="molecule type" value="Genomic_DNA"/>
</dbReference>
<evidence type="ECO:0000313" key="3">
    <source>
        <dbReference type="EMBL" id="WRQ88945.1"/>
    </source>
</evidence>
<evidence type="ECO:0000259" key="1">
    <source>
        <dbReference type="Pfam" id="PF13840"/>
    </source>
</evidence>
<dbReference type="InterPro" id="IPR016540">
    <property type="entry name" value="UCP008459"/>
</dbReference>
<dbReference type="InterPro" id="IPR027795">
    <property type="entry name" value="CASTOR_ACT_dom"/>
</dbReference>
<dbReference type="InterPro" id="IPR051719">
    <property type="entry name" value="CASTOR_mTORC1"/>
</dbReference>
<proteinExistence type="predicted"/>